<feature type="compositionally biased region" description="Basic and acidic residues" evidence="1">
    <location>
        <begin position="1"/>
        <end position="10"/>
    </location>
</feature>
<gene>
    <name evidence="3" type="ORF">CGOC_LOCUS4162</name>
</gene>
<evidence type="ECO:0000256" key="2">
    <source>
        <dbReference type="SAM" id="Phobius"/>
    </source>
</evidence>
<evidence type="ECO:0000256" key="1">
    <source>
        <dbReference type="SAM" id="MobiDB-lite"/>
    </source>
</evidence>
<organism evidence="3 4">
    <name type="scientific">Cylicostephanus goldi</name>
    <name type="common">Nematode worm</name>
    <dbReference type="NCBI Taxonomy" id="71465"/>
    <lineage>
        <taxon>Eukaryota</taxon>
        <taxon>Metazoa</taxon>
        <taxon>Ecdysozoa</taxon>
        <taxon>Nematoda</taxon>
        <taxon>Chromadorea</taxon>
        <taxon>Rhabditida</taxon>
        <taxon>Rhabditina</taxon>
        <taxon>Rhabditomorpha</taxon>
        <taxon>Strongyloidea</taxon>
        <taxon>Strongylidae</taxon>
        <taxon>Cylicostephanus</taxon>
    </lineage>
</organism>
<dbReference type="GO" id="GO:0003989">
    <property type="term" value="F:acetyl-CoA carboxylase activity"/>
    <property type="evidence" value="ECO:0007669"/>
    <property type="project" value="InterPro"/>
</dbReference>
<dbReference type="Gene3D" id="3.40.50.20">
    <property type="match status" value="1"/>
</dbReference>
<feature type="transmembrane region" description="Helical" evidence="2">
    <location>
        <begin position="132"/>
        <end position="150"/>
    </location>
</feature>
<evidence type="ECO:0000313" key="3">
    <source>
        <dbReference type="EMBL" id="VDK57939.1"/>
    </source>
</evidence>
<dbReference type="AlphaFoldDB" id="A0A3P6RBG1"/>
<dbReference type="EMBL" id="UYRV01011152">
    <property type="protein sequence ID" value="VDK57939.1"/>
    <property type="molecule type" value="Genomic_DNA"/>
</dbReference>
<dbReference type="InterPro" id="IPR049076">
    <property type="entry name" value="ACCA"/>
</dbReference>
<dbReference type="Proteomes" id="UP000271889">
    <property type="component" value="Unassembled WGS sequence"/>
</dbReference>
<protein>
    <recommendedName>
        <fullName evidence="5">Biotin carboxylation domain-containing protein</fullName>
    </recommendedName>
</protein>
<keyword evidence="4" id="KW-1185">Reference proteome</keyword>
<feature type="region of interest" description="Disordered" evidence="1">
    <location>
        <begin position="1"/>
        <end position="22"/>
    </location>
</feature>
<keyword evidence="2" id="KW-0472">Membrane</keyword>
<dbReference type="PANTHER" id="PTHR45728">
    <property type="entry name" value="ACETYL-COA CARBOXYLASE, ISOFORM A"/>
    <property type="match status" value="1"/>
</dbReference>
<dbReference type="InterPro" id="IPR016185">
    <property type="entry name" value="PreATP-grasp_dom_sf"/>
</dbReference>
<dbReference type="PANTHER" id="PTHR45728:SF3">
    <property type="entry name" value="ACETYL-COA CARBOXYLASE"/>
    <property type="match status" value="1"/>
</dbReference>
<reference evidence="3 4" key="1">
    <citation type="submission" date="2018-11" db="EMBL/GenBank/DDBJ databases">
        <authorList>
            <consortium name="Pathogen Informatics"/>
        </authorList>
    </citation>
    <scope>NUCLEOTIDE SEQUENCE [LARGE SCALE GENOMIC DNA]</scope>
</reference>
<dbReference type="SUPFAM" id="SSF52440">
    <property type="entry name" value="PreATP-grasp domain"/>
    <property type="match status" value="1"/>
</dbReference>
<sequence>MMAKLEHSSRNDSGCVAHSNMSGPERRTIHMSHYQGGSLKDKLDQGDMVFKTVEDFVNTYVEDPSKRRPIKKMLVATNGIAAVRCILSIRKLLMQLFRNDRIIKFICLTTEQEIRSNAGWFLIFFDFLQRLYLLRIRFVLPLFAIFLYILFVHVTYSLLCIQCILTMHVVIVSWHQKIKL</sequence>
<evidence type="ECO:0008006" key="5">
    <source>
        <dbReference type="Google" id="ProtNLM"/>
    </source>
</evidence>
<dbReference type="GO" id="GO:0005739">
    <property type="term" value="C:mitochondrion"/>
    <property type="evidence" value="ECO:0007669"/>
    <property type="project" value="TreeGrafter"/>
</dbReference>
<dbReference type="GO" id="GO:0006633">
    <property type="term" value="P:fatty acid biosynthetic process"/>
    <property type="evidence" value="ECO:0007669"/>
    <property type="project" value="TreeGrafter"/>
</dbReference>
<keyword evidence="2" id="KW-1133">Transmembrane helix</keyword>
<proteinExistence type="predicted"/>
<keyword evidence="2" id="KW-0812">Transmembrane</keyword>
<name>A0A3P6RBG1_CYLGO</name>
<accession>A0A3P6RBG1</accession>
<evidence type="ECO:0000313" key="4">
    <source>
        <dbReference type="Proteomes" id="UP000271889"/>
    </source>
</evidence>
<dbReference type="OrthoDB" id="14612at2759"/>